<dbReference type="PANTHER" id="PTHR43445:SF3">
    <property type="entry name" value="UDP-N-ACETYLMURAMATE--L-ALANINE LIGASE"/>
    <property type="match status" value="1"/>
</dbReference>
<dbReference type="RefSeq" id="WP_284250497.1">
    <property type="nucleotide sequence ID" value="NZ_BSUM01000001.1"/>
</dbReference>
<reference evidence="2" key="1">
    <citation type="journal article" date="2014" name="Int. J. Syst. Evol. Microbiol.">
        <title>Complete genome sequence of Corynebacterium casei LMG S-19264T (=DSM 44701T), isolated from a smear-ripened cheese.</title>
        <authorList>
            <consortium name="US DOE Joint Genome Institute (JGI-PGF)"/>
            <person name="Walter F."/>
            <person name="Albersmeier A."/>
            <person name="Kalinowski J."/>
            <person name="Ruckert C."/>
        </authorList>
    </citation>
    <scope>NUCLEOTIDE SEQUENCE</scope>
    <source>
        <strain evidence="2">NBRC 112290</strain>
    </source>
</reference>
<feature type="domain" description="Mur ligase N-terminal catalytic" evidence="1">
    <location>
        <begin position="4"/>
        <end position="84"/>
    </location>
</feature>
<dbReference type="PANTHER" id="PTHR43445">
    <property type="entry name" value="UDP-N-ACETYLMURAMATE--L-ALANINE LIGASE-RELATED"/>
    <property type="match status" value="1"/>
</dbReference>
<reference evidence="2" key="2">
    <citation type="submission" date="2023-02" db="EMBL/GenBank/DDBJ databases">
        <authorList>
            <person name="Sun Q."/>
            <person name="Mori K."/>
        </authorList>
    </citation>
    <scope>NUCLEOTIDE SEQUENCE</scope>
    <source>
        <strain evidence="2">NBRC 112290</strain>
    </source>
</reference>
<dbReference type="InterPro" id="IPR050061">
    <property type="entry name" value="MurCDEF_pg_biosynth"/>
</dbReference>
<dbReference type="GO" id="GO:0016881">
    <property type="term" value="F:acid-amino acid ligase activity"/>
    <property type="evidence" value="ECO:0007669"/>
    <property type="project" value="InterPro"/>
</dbReference>
<evidence type="ECO:0000259" key="1">
    <source>
        <dbReference type="Pfam" id="PF01225"/>
    </source>
</evidence>
<dbReference type="InterPro" id="IPR000713">
    <property type="entry name" value="Mur_ligase_N"/>
</dbReference>
<dbReference type="Gene3D" id="3.40.50.720">
    <property type="entry name" value="NAD(P)-binding Rossmann-like Domain"/>
    <property type="match status" value="1"/>
</dbReference>
<comment type="caution">
    <text evidence="2">The sequence shown here is derived from an EMBL/GenBank/DDBJ whole genome shotgun (WGS) entry which is preliminary data.</text>
</comment>
<dbReference type="EMBL" id="BSUM01000001">
    <property type="protein sequence ID" value="GMA31717.1"/>
    <property type="molecule type" value="Genomic_DNA"/>
</dbReference>
<sequence length="86" mass="8981">MSHWHFIAIGGHGMSVLAEIALELGHRVTGSDQVAGEEVVRLRGRGAHVDIGHAPDQVAGADVVVVSTAIPPTNVEVVAARERGSR</sequence>
<dbReference type="Proteomes" id="UP001157161">
    <property type="component" value="Unassembled WGS sequence"/>
</dbReference>
<gene>
    <name evidence="2" type="ORF">GCM10025875_17090</name>
</gene>
<proteinExistence type="predicted"/>
<evidence type="ECO:0000313" key="2">
    <source>
        <dbReference type="EMBL" id="GMA31717.1"/>
    </source>
</evidence>
<evidence type="ECO:0000313" key="3">
    <source>
        <dbReference type="Proteomes" id="UP001157161"/>
    </source>
</evidence>
<protein>
    <recommendedName>
        <fullName evidence="1">Mur ligase N-terminal catalytic domain-containing protein</fullName>
    </recommendedName>
</protein>
<organism evidence="2 3">
    <name type="scientific">Litorihabitans aurantiacus</name>
    <dbReference type="NCBI Taxonomy" id="1930061"/>
    <lineage>
        <taxon>Bacteria</taxon>
        <taxon>Bacillati</taxon>
        <taxon>Actinomycetota</taxon>
        <taxon>Actinomycetes</taxon>
        <taxon>Micrococcales</taxon>
        <taxon>Beutenbergiaceae</taxon>
        <taxon>Litorihabitans</taxon>
    </lineage>
</organism>
<dbReference type="AlphaFoldDB" id="A0AA37XEE5"/>
<accession>A0AA37XEE5</accession>
<keyword evidence="3" id="KW-1185">Reference proteome</keyword>
<dbReference type="Pfam" id="PF01225">
    <property type="entry name" value="Mur_ligase"/>
    <property type="match status" value="1"/>
</dbReference>
<dbReference type="SUPFAM" id="SSF51984">
    <property type="entry name" value="MurCD N-terminal domain"/>
    <property type="match status" value="1"/>
</dbReference>
<name>A0AA37XEE5_9MICO</name>